<name>A0A1T5J313_9GAMM</name>
<dbReference type="EMBL" id="FUZV01000001">
    <property type="protein sequence ID" value="SKC45721.1"/>
    <property type="molecule type" value="Genomic_DNA"/>
</dbReference>
<organism evidence="1 2">
    <name type="scientific">Pseudoxanthomonas indica</name>
    <dbReference type="NCBI Taxonomy" id="428993"/>
    <lineage>
        <taxon>Bacteria</taxon>
        <taxon>Pseudomonadati</taxon>
        <taxon>Pseudomonadota</taxon>
        <taxon>Gammaproteobacteria</taxon>
        <taxon>Lysobacterales</taxon>
        <taxon>Lysobacteraceae</taxon>
        <taxon>Pseudoxanthomonas</taxon>
    </lineage>
</organism>
<dbReference type="Proteomes" id="UP000190341">
    <property type="component" value="Unassembled WGS sequence"/>
</dbReference>
<proteinExistence type="predicted"/>
<gene>
    <name evidence="1" type="ORF">SAMN06296058_0473</name>
</gene>
<dbReference type="STRING" id="428993.SAMN06296058_0473"/>
<keyword evidence="2" id="KW-1185">Reference proteome</keyword>
<dbReference type="RefSeq" id="WP_079722872.1">
    <property type="nucleotide sequence ID" value="NZ_BMCL01000003.1"/>
</dbReference>
<evidence type="ECO:0000313" key="2">
    <source>
        <dbReference type="Proteomes" id="UP000190341"/>
    </source>
</evidence>
<reference evidence="1 2" key="1">
    <citation type="submission" date="2017-02" db="EMBL/GenBank/DDBJ databases">
        <authorList>
            <person name="Peterson S.W."/>
        </authorList>
    </citation>
    <scope>NUCLEOTIDE SEQUENCE [LARGE SCALE GENOMIC DNA]</scope>
    <source>
        <strain evidence="1 2">P15</strain>
    </source>
</reference>
<accession>A0A1T5J313</accession>
<evidence type="ECO:0000313" key="1">
    <source>
        <dbReference type="EMBL" id="SKC45721.1"/>
    </source>
</evidence>
<sequence length="143" mass="15519">MLLLTLSACSNPGDAEDFAALEKHPQVCSAQAHFAGLPGQEQLHFVFGALHSRPQASCIDDLIAAQDFSFIARLKEEMVTRGGYHDRDMFLQALAKQASVGTLSPPQVKALELNGLCMADSGIAPDQCLKRIERIEQVLAARK</sequence>
<dbReference type="AlphaFoldDB" id="A0A1T5J313"/>
<protein>
    <submittedName>
        <fullName evidence="1">Uncharacterized protein</fullName>
    </submittedName>
</protein>